<dbReference type="InterPro" id="IPR005821">
    <property type="entry name" value="Ion_trans_dom"/>
</dbReference>
<dbReference type="Pfam" id="PF00520">
    <property type="entry name" value="Ion_trans"/>
    <property type="match status" value="1"/>
</dbReference>
<evidence type="ECO:0000256" key="4">
    <source>
        <dbReference type="ARBA" id="ARBA00023136"/>
    </source>
</evidence>
<keyword evidence="4 6" id="KW-0472">Membrane</keyword>
<keyword evidence="3 6" id="KW-1133">Transmembrane helix</keyword>
<protein>
    <recommendedName>
        <fullName evidence="7">Ion transport domain-containing protein</fullName>
    </recommendedName>
</protein>
<evidence type="ECO:0000259" key="7">
    <source>
        <dbReference type="Pfam" id="PF00520"/>
    </source>
</evidence>
<dbReference type="SUPFAM" id="SSF81324">
    <property type="entry name" value="Voltage-gated potassium channels"/>
    <property type="match status" value="1"/>
</dbReference>
<dbReference type="PANTHER" id="PTHR47131:SF1">
    <property type="entry name" value="CATION CHANNEL SPERM-ASSOCIATED PROTEIN 3"/>
    <property type="match status" value="1"/>
</dbReference>
<feature type="compositionally biased region" description="Basic and acidic residues" evidence="5">
    <location>
        <begin position="378"/>
        <end position="388"/>
    </location>
</feature>
<feature type="transmembrane region" description="Helical" evidence="6">
    <location>
        <begin position="138"/>
        <end position="156"/>
    </location>
</feature>
<dbReference type="STRING" id="947166.A0A1D1VX12"/>
<dbReference type="GO" id="GO:0005245">
    <property type="term" value="F:voltage-gated calcium channel activity"/>
    <property type="evidence" value="ECO:0007669"/>
    <property type="project" value="TreeGrafter"/>
</dbReference>
<dbReference type="GO" id="GO:0030317">
    <property type="term" value="P:flagellated sperm motility"/>
    <property type="evidence" value="ECO:0007669"/>
    <property type="project" value="TreeGrafter"/>
</dbReference>
<feature type="domain" description="Ion transport" evidence="7">
    <location>
        <begin position="32"/>
        <end position="256"/>
    </location>
</feature>
<dbReference type="GO" id="GO:0048240">
    <property type="term" value="P:sperm capacitation"/>
    <property type="evidence" value="ECO:0007669"/>
    <property type="project" value="TreeGrafter"/>
</dbReference>
<dbReference type="GO" id="GO:0036128">
    <property type="term" value="C:CatSper complex"/>
    <property type="evidence" value="ECO:0007669"/>
    <property type="project" value="TreeGrafter"/>
</dbReference>
<comment type="caution">
    <text evidence="8">The sequence shown here is derived from an EMBL/GenBank/DDBJ whole genome shotgun (WGS) entry which is preliminary data.</text>
</comment>
<feature type="compositionally biased region" description="Polar residues" evidence="5">
    <location>
        <begin position="389"/>
        <end position="401"/>
    </location>
</feature>
<accession>A0A1D1VX12</accession>
<dbReference type="OrthoDB" id="416585at2759"/>
<dbReference type="GO" id="GO:0001669">
    <property type="term" value="C:acrosomal vesicle"/>
    <property type="evidence" value="ECO:0007669"/>
    <property type="project" value="TreeGrafter"/>
</dbReference>
<dbReference type="Proteomes" id="UP000186922">
    <property type="component" value="Unassembled WGS sequence"/>
</dbReference>
<feature type="region of interest" description="Disordered" evidence="5">
    <location>
        <begin position="378"/>
        <end position="401"/>
    </location>
</feature>
<dbReference type="GO" id="GO:0006814">
    <property type="term" value="P:sodium ion transport"/>
    <property type="evidence" value="ECO:0007669"/>
    <property type="project" value="TreeGrafter"/>
</dbReference>
<evidence type="ECO:0000313" key="8">
    <source>
        <dbReference type="EMBL" id="GAV05995.1"/>
    </source>
</evidence>
<keyword evidence="9" id="KW-1185">Reference proteome</keyword>
<gene>
    <name evidence="8" type="primary">RvY_16039-1</name>
    <name evidence="8" type="synonym">RvY_16039.1</name>
    <name evidence="8" type="ORF">RvY_16039</name>
</gene>
<evidence type="ECO:0000256" key="1">
    <source>
        <dbReference type="ARBA" id="ARBA00004141"/>
    </source>
</evidence>
<dbReference type="EMBL" id="BDGG01000013">
    <property type="protein sequence ID" value="GAV05995.1"/>
    <property type="molecule type" value="Genomic_DNA"/>
</dbReference>
<feature type="transmembrane region" description="Helical" evidence="6">
    <location>
        <begin position="62"/>
        <end position="85"/>
    </location>
</feature>
<feature type="transmembrane region" description="Helical" evidence="6">
    <location>
        <begin position="97"/>
        <end position="117"/>
    </location>
</feature>
<proteinExistence type="predicted"/>
<feature type="transmembrane region" description="Helical" evidence="6">
    <location>
        <begin position="162"/>
        <end position="185"/>
    </location>
</feature>
<dbReference type="AlphaFoldDB" id="A0A1D1VX12"/>
<name>A0A1D1VX12_RAMVA</name>
<evidence type="ECO:0000256" key="3">
    <source>
        <dbReference type="ARBA" id="ARBA00022989"/>
    </source>
</evidence>
<sequence>MEKVKVGDEDDAQVRIRSRLHAHIYKWTRHWSFSGSIMFCILVNAITLAIEMDESLPADVLAALKALDNAFLAVYTLEFLVKMYVSPTAYFTNGFNIFDFIVLVLSWVDLIMSLISSRASSSQLAGFRVLRILRTLRALRTISFVPAMQVIVTALMTTIRHYMLNLMVVLFLLMFIFGVMAYYLYGATSTKFATLGQSMLALSTMVTSDSWTEVEMEVDGVSGARWFCLAFIVIGSYVYVNVFVSVVIVNMNNATQAYIDADRAQRRQIVAEKTITMNHKQKEEAASFRLFLEQDQRAKFAHYEELLQSVNTLLNTTDKPDEEILCGDTSLNLLFVQRYLSALDQIDNETYMQRNLYRELGNIFALVIEKRLENNGEGEDLMREREQSRQMTLTSQTQPVI</sequence>
<dbReference type="InterPro" id="IPR027359">
    <property type="entry name" value="Volt_channel_dom_sf"/>
</dbReference>
<feature type="transmembrane region" description="Helical" evidence="6">
    <location>
        <begin position="31"/>
        <end position="50"/>
    </location>
</feature>
<evidence type="ECO:0000313" key="9">
    <source>
        <dbReference type="Proteomes" id="UP000186922"/>
    </source>
</evidence>
<reference evidence="8 9" key="1">
    <citation type="journal article" date="2016" name="Nat. Commun.">
        <title>Extremotolerant tardigrade genome and improved radiotolerance of human cultured cells by tardigrade-unique protein.</title>
        <authorList>
            <person name="Hashimoto T."/>
            <person name="Horikawa D.D."/>
            <person name="Saito Y."/>
            <person name="Kuwahara H."/>
            <person name="Kozuka-Hata H."/>
            <person name="Shin-I T."/>
            <person name="Minakuchi Y."/>
            <person name="Ohishi K."/>
            <person name="Motoyama A."/>
            <person name="Aizu T."/>
            <person name="Enomoto A."/>
            <person name="Kondo K."/>
            <person name="Tanaka S."/>
            <person name="Hara Y."/>
            <person name="Koshikawa S."/>
            <person name="Sagara H."/>
            <person name="Miura T."/>
            <person name="Yokobori S."/>
            <person name="Miyagawa K."/>
            <person name="Suzuki Y."/>
            <person name="Kubo T."/>
            <person name="Oyama M."/>
            <person name="Kohara Y."/>
            <person name="Fujiyama A."/>
            <person name="Arakawa K."/>
            <person name="Katayama T."/>
            <person name="Toyoda A."/>
            <person name="Kunieda T."/>
        </authorList>
    </citation>
    <scope>NUCLEOTIDE SEQUENCE [LARGE SCALE GENOMIC DNA]</scope>
    <source>
        <strain evidence="8 9">YOKOZUNA-1</strain>
    </source>
</reference>
<feature type="transmembrane region" description="Helical" evidence="6">
    <location>
        <begin position="224"/>
        <end position="249"/>
    </location>
</feature>
<dbReference type="Gene3D" id="1.20.120.350">
    <property type="entry name" value="Voltage-gated potassium channels. Chain C"/>
    <property type="match status" value="1"/>
</dbReference>
<evidence type="ECO:0000256" key="5">
    <source>
        <dbReference type="SAM" id="MobiDB-lite"/>
    </source>
</evidence>
<evidence type="ECO:0000256" key="2">
    <source>
        <dbReference type="ARBA" id="ARBA00022692"/>
    </source>
</evidence>
<dbReference type="PANTHER" id="PTHR47131">
    <property type="entry name" value="CATION CHANNEL SPERM-ASSOCIATED PROTEIN 3"/>
    <property type="match status" value="1"/>
</dbReference>
<dbReference type="Gene3D" id="1.10.287.70">
    <property type="match status" value="1"/>
</dbReference>
<evidence type="ECO:0000256" key="6">
    <source>
        <dbReference type="SAM" id="Phobius"/>
    </source>
</evidence>
<keyword evidence="2 6" id="KW-0812">Transmembrane</keyword>
<comment type="subcellular location">
    <subcellularLocation>
        <location evidence="1">Membrane</location>
        <topology evidence="1">Multi-pass membrane protein</topology>
    </subcellularLocation>
</comment>
<organism evidence="8 9">
    <name type="scientific">Ramazzottius varieornatus</name>
    <name type="common">Water bear</name>
    <name type="synonym">Tardigrade</name>
    <dbReference type="NCBI Taxonomy" id="947166"/>
    <lineage>
        <taxon>Eukaryota</taxon>
        <taxon>Metazoa</taxon>
        <taxon>Ecdysozoa</taxon>
        <taxon>Tardigrada</taxon>
        <taxon>Eutardigrada</taxon>
        <taxon>Parachela</taxon>
        <taxon>Hypsibioidea</taxon>
        <taxon>Ramazzottiidae</taxon>
        <taxon>Ramazzottius</taxon>
    </lineage>
</organism>